<evidence type="ECO:0000256" key="2">
    <source>
        <dbReference type="ARBA" id="ARBA00008661"/>
    </source>
</evidence>
<keyword evidence="8" id="KW-0333">Golgi apparatus</keyword>
<name>A0ABZ2B0B7_9TREE</name>
<evidence type="ECO:0000256" key="7">
    <source>
        <dbReference type="ARBA" id="ARBA00022989"/>
    </source>
</evidence>
<proteinExistence type="inferred from homology"/>
<keyword evidence="4" id="KW-0808">Transferase</keyword>
<feature type="compositionally biased region" description="Basic and acidic residues" evidence="10">
    <location>
        <begin position="1"/>
        <end position="12"/>
    </location>
</feature>
<evidence type="ECO:0000256" key="3">
    <source>
        <dbReference type="ARBA" id="ARBA00022676"/>
    </source>
</evidence>
<sequence length="980" mass="108499">MRSQAPRHEGSKILRRKQTRYGTKVLPGRGRMYGAHRQRGGRPLGGAQGGRRSHGAARTGKGRGSSERLMAGDRQGAKSQHSALCPATGSDLDSLSCTPSYPPGLGPSPSMPFHAVPNPAVTSPSLAPVRHPLSINVPERSYSHTTSTDAYTPVTPTNENGHIGITRRRHSISSPKSRAASLDYPARPAKRNSNVWDWRMNGWTKNGEPSSYIEPDVTEEEATPVAHPIDLTPPHPPASSSLHLLPKDPNNILPLSVASSPFVSPSISRVPSPHPLPTVDGNTEQICTVSTAVHPAASSAPGSSSSPRTSVSTSSSRVWPTGRSASRSSAEDDDRGLYGSAAGPSYHPRSWFLRAAGSVSPKISAPIAPRIIRLSSGRLTGTRRWGWIFEWFGMQSGPYGPEVPKRGGLSKRSDRERERLMGQGVRRRGDKKVLGSKWLARITAFIPTEPWSISLFLIFFAVFAITLTVTIKHILNPDKEPLPWRQYCTTSYPSLYSLQYPSDQSNTKLTLSPLTPDHPIWPYKPHTSPLWTADMPQADLDAALEPVSVLIGVFTTDAGLERRHMIRQSYASHWRSRREGTEGVRIKFVMGKPRKRYEKAIQLEMEAFNDILLLDMDENMNSGKTYAFFTWAAENATVPDWEYPSHPRSDSDHVSSGARHGIEAAQGGKLHAPVWRGEKKPQYVVKADEDSFIMLGELERRLRVVPRIKTYWGYLVKNQFMAGECYALSFDLVQYIAASPVLKTLTRGKEDKLVAKWIGMHPQREEIVWSTDRCWIYDHPKAGTVYSHGFLYPSIVEQVRVENRTGLSPLVLAERGGPGAADAYSTVSKFGTAYRPLSNDMSAAEQVEALVEGSPLSRLREYETSSSNHIVQQAFSSTESIRQKINRLYSSRPTRLERFMGDEEERGGTVVVHFIKKSEWFVETMIAMLGTAEEQSVWHRGIGTGLGALERRKGRVPVLGNELEGFGTGDRVKLEKEDSL</sequence>
<evidence type="ECO:0000313" key="12">
    <source>
        <dbReference type="Proteomes" id="UP001432216"/>
    </source>
</evidence>
<feature type="region of interest" description="Disordered" evidence="10">
    <location>
        <begin position="293"/>
        <end position="341"/>
    </location>
</feature>
<feature type="region of interest" description="Disordered" evidence="10">
    <location>
        <begin position="1"/>
        <end position="103"/>
    </location>
</feature>
<feature type="region of interest" description="Disordered" evidence="10">
    <location>
        <begin position="263"/>
        <end position="282"/>
    </location>
</feature>
<evidence type="ECO:0000256" key="10">
    <source>
        <dbReference type="SAM" id="MobiDB-lite"/>
    </source>
</evidence>
<keyword evidence="5" id="KW-0812">Transmembrane</keyword>
<gene>
    <name evidence="11" type="ORF">IAS62_005226</name>
</gene>
<organism evidence="11 12">
    <name type="scientific">Cryptococcus decagattii</name>
    <dbReference type="NCBI Taxonomy" id="1859122"/>
    <lineage>
        <taxon>Eukaryota</taxon>
        <taxon>Fungi</taxon>
        <taxon>Dikarya</taxon>
        <taxon>Basidiomycota</taxon>
        <taxon>Agaricomycotina</taxon>
        <taxon>Tremellomycetes</taxon>
        <taxon>Tremellales</taxon>
        <taxon>Cryptococcaceae</taxon>
        <taxon>Cryptococcus</taxon>
        <taxon>Cryptococcus gattii species complex</taxon>
    </lineage>
</organism>
<dbReference type="GeneID" id="89991996"/>
<evidence type="ECO:0000256" key="1">
    <source>
        <dbReference type="ARBA" id="ARBA00004323"/>
    </source>
</evidence>
<dbReference type="InterPro" id="IPR002659">
    <property type="entry name" value="Glyco_trans_31"/>
</dbReference>
<evidence type="ECO:0000256" key="9">
    <source>
        <dbReference type="ARBA" id="ARBA00023136"/>
    </source>
</evidence>
<comment type="subcellular location">
    <subcellularLocation>
        <location evidence="1">Golgi apparatus membrane</location>
        <topology evidence="1">Single-pass type II membrane protein</topology>
    </subcellularLocation>
</comment>
<evidence type="ECO:0000313" key="11">
    <source>
        <dbReference type="EMBL" id="WVO23869.1"/>
    </source>
</evidence>
<evidence type="ECO:0000256" key="4">
    <source>
        <dbReference type="ARBA" id="ARBA00022679"/>
    </source>
</evidence>
<evidence type="ECO:0000256" key="6">
    <source>
        <dbReference type="ARBA" id="ARBA00022968"/>
    </source>
</evidence>
<dbReference type="RefSeq" id="XP_064723108.1">
    <property type="nucleotide sequence ID" value="XM_064867036.1"/>
</dbReference>
<protein>
    <recommendedName>
        <fullName evidence="13">Glycosyltransferase family 31 protein</fullName>
    </recommendedName>
</protein>
<dbReference type="EMBL" id="CP143814">
    <property type="protein sequence ID" value="WVO23869.1"/>
    <property type="molecule type" value="Genomic_DNA"/>
</dbReference>
<keyword evidence="12" id="KW-1185">Reference proteome</keyword>
<dbReference type="Proteomes" id="UP001432216">
    <property type="component" value="Chromosome 9"/>
</dbReference>
<reference evidence="11 12" key="1">
    <citation type="submission" date="2024-01" db="EMBL/GenBank/DDBJ databases">
        <title>Comparative genomics of Cryptococcus and Kwoniella reveals pathogenesis evolution and contrasting modes of karyotype evolution via chromosome fusion or intercentromeric recombination.</title>
        <authorList>
            <person name="Coelho M.A."/>
            <person name="David-Palma M."/>
            <person name="Shea T."/>
            <person name="Bowers K."/>
            <person name="McGinley-Smith S."/>
            <person name="Mohammad A.W."/>
            <person name="Gnirke A."/>
            <person name="Yurkov A.M."/>
            <person name="Nowrousian M."/>
            <person name="Sun S."/>
            <person name="Cuomo C.A."/>
            <person name="Heitman J."/>
        </authorList>
    </citation>
    <scope>NUCLEOTIDE SEQUENCE [LARGE SCALE GENOMIC DNA]</scope>
    <source>
        <strain evidence="11 12">7685027</strain>
    </source>
</reference>
<dbReference type="PANTHER" id="PTHR11214">
    <property type="entry name" value="BETA-1,3-N-ACETYLGLUCOSAMINYLTRANSFERASE"/>
    <property type="match status" value="1"/>
</dbReference>
<feature type="compositionally biased region" description="Low complexity" evidence="10">
    <location>
        <begin position="297"/>
        <end position="328"/>
    </location>
</feature>
<keyword evidence="6" id="KW-0735">Signal-anchor</keyword>
<comment type="similarity">
    <text evidence="2">Belongs to the glycosyltransferase 31 family.</text>
</comment>
<evidence type="ECO:0008006" key="13">
    <source>
        <dbReference type="Google" id="ProtNLM"/>
    </source>
</evidence>
<feature type="region of interest" description="Disordered" evidence="10">
    <location>
        <begin position="140"/>
        <end position="162"/>
    </location>
</feature>
<keyword evidence="3" id="KW-0328">Glycosyltransferase</keyword>
<feature type="region of interest" description="Disordered" evidence="10">
    <location>
        <begin position="402"/>
        <end position="424"/>
    </location>
</feature>
<keyword evidence="7" id="KW-1133">Transmembrane helix</keyword>
<feature type="compositionally biased region" description="Basic and acidic residues" evidence="10">
    <location>
        <begin position="411"/>
        <end position="420"/>
    </location>
</feature>
<feature type="compositionally biased region" description="Polar residues" evidence="10">
    <location>
        <begin position="143"/>
        <end position="160"/>
    </location>
</feature>
<evidence type="ECO:0000256" key="5">
    <source>
        <dbReference type="ARBA" id="ARBA00022692"/>
    </source>
</evidence>
<evidence type="ECO:0000256" key="8">
    <source>
        <dbReference type="ARBA" id="ARBA00023034"/>
    </source>
</evidence>
<feature type="region of interest" description="Disordered" evidence="10">
    <location>
        <begin position="218"/>
        <end position="245"/>
    </location>
</feature>
<accession>A0ABZ2B0B7</accession>
<dbReference type="PANTHER" id="PTHR11214:SF333">
    <property type="entry name" value="GLYCOSYLTRANSFERASE FAMILY 31 PROTEIN"/>
    <property type="match status" value="1"/>
</dbReference>
<keyword evidence="9" id="KW-0472">Membrane</keyword>